<gene>
    <name evidence="2" type="ORF">UFOVP506_4</name>
</gene>
<name>A0A6J5MPA2_9CAUD</name>
<proteinExistence type="predicted"/>
<evidence type="ECO:0000256" key="1">
    <source>
        <dbReference type="SAM" id="MobiDB-lite"/>
    </source>
</evidence>
<dbReference type="Pfam" id="PF20901">
    <property type="entry name" value="Sf6_terminase"/>
    <property type="match status" value="1"/>
</dbReference>
<organism evidence="2">
    <name type="scientific">uncultured Caudovirales phage</name>
    <dbReference type="NCBI Taxonomy" id="2100421"/>
    <lineage>
        <taxon>Viruses</taxon>
        <taxon>Duplodnaviria</taxon>
        <taxon>Heunggongvirae</taxon>
        <taxon>Uroviricota</taxon>
        <taxon>Caudoviricetes</taxon>
        <taxon>Peduoviridae</taxon>
        <taxon>Maltschvirus</taxon>
        <taxon>Maltschvirus maltsch</taxon>
    </lineage>
</organism>
<feature type="region of interest" description="Disordered" evidence="1">
    <location>
        <begin position="157"/>
        <end position="177"/>
    </location>
</feature>
<dbReference type="InterPro" id="IPR048683">
    <property type="entry name" value="Sf6_terminase"/>
</dbReference>
<dbReference type="EMBL" id="LR796491">
    <property type="protein sequence ID" value="CAB4146946.1"/>
    <property type="molecule type" value="Genomic_DNA"/>
</dbReference>
<accession>A0A6J5MPA2</accession>
<dbReference type="Gene3D" id="1.10.10.60">
    <property type="entry name" value="Homeodomain-like"/>
    <property type="match status" value="1"/>
</dbReference>
<evidence type="ECO:0000313" key="2">
    <source>
        <dbReference type="EMBL" id="CAB4146946.1"/>
    </source>
</evidence>
<sequence>MAGHIKRRTIASNLDKVGETVLLEKIASGLTMAGLARELNISNLSLYHWIRKDPNREERFKQARSIAAEQWADECLDIADASDNNSANADRLKIETRKWMAGVANPDRFQAKPATAIQVNVNQLHLEALKQLNLASSNPHDAHDQIEDATIIDITPPKQVGSHNLDADDLPGVFDDD</sequence>
<protein>
    <submittedName>
        <fullName evidence="2">Uncharacterized protein</fullName>
    </submittedName>
</protein>
<reference evidence="2" key="1">
    <citation type="submission" date="2020-04" db="EMBL/GenBank/DDBJ databases">
        <authorList>
            <person name="Chiriac C."/>
            <person name="Salcher M."/>
            <person name="Ghai R."/>
            <person name="Kavagutti S V."/>
        </authorList>
    </citation>
    <scope>NUCLEOTIDE SEQUENCE</scope>
</reference>